<dbReference type="Pfam" id="PF13840">
    <property type="entry name" value="ACT_7"/>
    <property type="match status" value="1"/>
</dbReference>
<dbReference type="GO" id="GO:0006520">
    <property type="term" value="P:amino acid metabolic process"/>
    <property type="evidence" value="ECO:0007669"/>
    <property type="project" value="UniProtKB-ARBA"/>
</dbReference>
<reference evidence="3 4" key="1">
    <citation type="journal article" date="2016" name="Mol. Biol. Evol.">
        <title>Comparative Genomics of Early-Diverging Mushroom-Forming Fungi Provides Insights into the Origins of Lignocellulose Decay Capabilities.</title>
        <authorList>
            <person name="Nagy L.G."/>
            <person name="Riley R."/>
            <person name="Tritt A."/>
            <person name="Adam C."/>
            <person name="Daum C."/>
            <person name="Floudas D."/>
            <person name="Sun H."/>
            <person name="Yadav J.S."/>
            <person name="Pangilinan J."/>
            <person name="Larsson K.H."/>
            <person name="Matsuura K."/>
            <person name="Barry K."/>
            <person name="Labutti K."/>
            <person name="Kuo R."/>
            <person name="Ohm R.A."/>
            <person name="Bhattacharya S.S."/>
            <person name="Shirouzu T."/>
            <person name="Yoshinaga Y."/>
            <person name="Martin F.M."/>
            <person name="Grigoriev I.V."/>
            <person name="Hibbett D.S."/>
        </authorList>
    </citation>
    <scope>NUCLEOTIDE SEQUENCE [LARGE SCALE GENOMIC DNA]</scope>
    <source>
        <strain evidence="3 4">HHB14362 ss-1</strain>
    </source>
</reference>
<organism evidence="3 4">
    <name type="scientific">Neolentinus lepideus HHB14362 ss-1</name>
    <dbReference type="NCBI Taxonomy" id="1314782"/>
    <lineage>
        <taxon>Eukaryota</taxon>
        <taxon>Fungi</taxon>
        <taxon>Dikarya</taxon>
        <taxon>Basidiomycota</taxon>
        <taxon>Agaricomycotina</taxon>
        <taxon>Agaricomycetes</taxon>
        <taxon>Gloeophyllales</taxon>
        <taxon>Gloeophyllaceae</taxon>
        <taxon>Neolentinus</taxon>
    </lineage>
</organism>
<dbReference type="SUPFAM" id="SSF55021">
    <property type="entry name" value="ACT-like"/>
    <property type="match status" value="1"/>
</dbReference>
<evidence type="ECO:0000256" key="1">
    <source>
        <dbReference type="SAM" id="MobiDB-lite"/>
    </source>
</evidence>
<dbReference type="GO" id="GO:0046394">
    <property type="term" value="P:carboxylic acid biosynthetic process"/>
    <property type="evidence" value="ECO:0007669"/>
    <property type="project" value="UniProtKB-ARBA"/>
</dbReference>
<dbReference type="InParanoid" id="A0A165V702"/>
<feature type="region of interest" description="Disordered" evidence="1">
    <location>
        <begin position="323"/>
        <end position="430"/>
    </location>
</feature>
<name>A0A165V702_9AGAM</name>
<dbReference type="Proteomes" id="UP000076761">
    <property type="component" value="Unassembled WGS sequence"/>
</dbReference>
<keyword evidence="4" id="KW-1185">Reference proteome</keyword>
<dbReference type="AlphaFoldDB" id="A0A165V702"/>
<feature type="region of interest" description="Disordered" evidence="1">
    <location>
        <begin position="178"/>
        <end position="200"/>
    </location>
</feature>
<evidence type="ECO:0000259" key="2">
    <source>
        <dbReference type="Pfam" id="PF13840"/>
    </source>
</evidence>
<dbReference type="InterPro" id="IPR045865">
    <property type="entry name" value="ACT-like_dom_sf"/>
</dbReference>
<feature type="compositionally biased region" description="Low complexity" evidence="1">
    <location>
        <begin position="357"/>
        <end position="368"/>
    </location>
</feature>
<feature type="compositionally biased region" description="Acidic residues" evidence="1">
    <location>
        <begin position="486"/>
        <end position="496"/>
    </location>
</feature>
<feature type="domain" description="CASTOR ACT" evidence="2">
    <location>
        <begin position="91"/>
        <end position="154"/>
    </location>
</feature>
<dbReference type="InterPro" id="IPR051719">
    <property type="entry name" value="CASTOR_mTORC1"/>
</dbReference>
<gene>
    <name evidence="3" type="ORF">NEOLEDRAFT_1056520</name>
</gene>
<feature type="non-terminal residue" evidence="3">
    <location>
        <position position="1"/>
    </location>
</feature>
<evidence type="ECO:0000313" key="4">
    <source>
        <dbReference type="Proteomes" id="UP000076761"/>
    </source>
</evidence>
<dbReference type="PANTHER" id="PTHR31131:SF6">
    <property type="entry name" value="CASTOR ACT DOMAIN-CONTAINING PROTEIN"/>
    <property type="match status" value="1"/>
</dbReference>
<feature type="compositionally biased region" description="Low complexity" evidence="1">
    <location>
        <begin position="234"/>
        <end position="246"/>
    </location>
</feature>
<feature type="region of interest" description="Disordered" evidence="1">
    <location>
        <begin position="226"/>
        <end position="257"/>
    </location>
</feature>
<protein>
    <recommendedName>
        <fullName evidence="2">CASTOR ACT domain-containing protein</fullName>
    </recommendedName>
</protein>
<sequence>LSTMAPNDPMQVTISLLPVQLALVHIPRSSLTNYTHPVVRQLLKPNPIFLNITCNDIELSLFGDWDMSVEFSSVRRRSRKERLQEEDIEVSEEPWSVLQIDSHSDSVDNSGARIAELSRPLASAGISILYQSSYTSDFLLVRSSRIKAVMHLLSGSGFDLYTEDAEKLISGMSPIVSSAAREDGEENVDEPVESRSMGDLIRNGSGAVLTRTRSSTDASLRSMASIIKDRHPSSSRSISPATSLSPLTRTSSHSPSATKVQILEPDLTCVGLAEYASEIWTLKMVKLVAYPEMIPGVVFEKLQSKPSSHVAEETRRALRLSALVQQDSGPSSPTSSPTDSSYEDEDDSYFRSRDRNLSVSESSLASPVSPCPEDDDEELASPLEATEDEKLKAEVVEIETAPDPTATPHVPVLPLPPTSPSSRRNLAPSSSTSAIPFFSFTRTQETSSLTTDANVLAKLFPAHERHMVICSGELDAADQPAPPADENGDNEDDGDDGSAGTSSLMKCLQIDLRKYGLDKHGLVNRFSRVLEENGVNHMYSSTFMSANLLVDKRHARRAQALLRTC</sequence>
<feature type="compositionally biased region" description="Polar residues" evidence="1">
    <location>
        <begin position="247"/>
        <end position="257"/>
    </location>
</feature>
<dbReference type="OrthoDB" id="58529at2759"/>
<proteinExistence type="predicted"/>
<feature type="compositionally biased region" description="Low complexity" evidence="1">
    <location>
        <begin position="327"/>
        <end position="340"/>
    </location>
</feature>
<dbReference type="InterPro" id="IPR027795">
    <property type="entry name" value="CASTOR_ACT_dom"/>
</dbReference>
<feature type="region of interest" description="Disordered" evidence="1">
    <location>
        <begin position="475"/>
        <end position="501"/>
    </location>
</feature>
<accession>A0A165V702</accession>
<dbReference type="PANTHER" id="PTHR31131">
    <property type="entry name" value="CHROMOSOME 1, WHOLE GENOME SHOTGUN SEQUENCE"/>
    <property type="match status" value="1"/>
</dbReference>
<evidence type="ECO:0000313" key="3">
    <source>
        <dbReference type="EMBL" id="KZT29255.1"/>
    </source>
</evidence>
<dbReference type="Gene3D" id="3.30.2130.10">
    <property type="entry name" value="VC0802-like"/>
    <property type="match status" value="2"/>
</dbReference>
<dbReference type="EMBL" id="KV425554">
    <property type="protein sequence ID" value="KZT29255.1"/>
    <property type="molecule type" value="Genomic_DNA"/>
</dbReference>